<dbReference type="EMBL" id="WTVA01000004">
    <property type="protein sequence ID" value="MZR22936.1"/>
    <property type="molecule type" value="Genomic_DNA"/>
</dbReference>
<dbReference type="AlphaFoldDB" id="A0A845MHY5"/>
<sequence length="152" mass="15974">MDAAKIREIITAAFGRPDEADLVDALRAGGDLTHSLVTEEKGEIVGHIALSRLKSPAQSLALAPVSVAPDRQGEGIGGALIRAAIARARDDGDALIFVLGDPAYYTRFGFTTETATRFDCAYAGPYFMAMELGEAKTAPAPVIYAEAFGELG</sequence>
<protein>
    <submittedName>
        <fullName evidence="2">GNAT family N-acetyltransferase</fullName>
    </submittedName>
</protein>
<dbReference type="Gene3D" id="3.40.630.30">
    <property type="match status" value="1"/>
</dbReference>
<dbReference type="CDD" id="cd04301">
    <property type="entry name" value="NAT_SF"/>
    <property type="match status" value="1"/>
</dbReference>
<reference evidence="2 3" key="1">
    <citation type="journal article" date="2014" name="Int. J. Syst. Evol. Microbiol.">
        <title>Sneathiella chungangensis sp. nov., isolated from a marine sand, and emended description of the genus Sneathiella.</title>
        <authorList>
            <person name="Siamphan C."/>
            <person name="Kim H."/>
            <person name="Lee J.S."/>
            <person name="Kim W."/>
        </authorList>
    </citation>
    <scope>NUCLEOTIDE SEQUENCE [LARGE SCALE GENOMIC DNA]</scope>
    <source>
        <strain evidence="2 3">KCTC 32476</strain>
    </source>
</reference>
<dbReference type="OrthoDB" id="9797178at2"/>
<dbReference type="SUPFAM" id="SSF55729">
    <property type="entry name" value="Acyl-CoA N-acyltransferases (Nat)"/>
    <property type="match status" value="1"/>
</dbReference>
<dbReference type="InterPro" id="IPR016181">
    <property type="entry name" value="Acyl_CoA_acyltransferase"/>
</dbReference>
<evidence type="ECO:0000259" key="1">
    <source>
        <dbReference type="PROSITE" id="PS51186"/>
    </source>
</evidence>
<dbReference type="InterPro" id="IPR000182">
    <property type="entry name" value="GNAT_dom"/>
</dbReference>
<organism evidence="2 3">
    <name type="scientific">Sneathiella chungangensis</name>
    <dbReference type="NCBI Taxonomy" id="1418234"/>
    <lineage>
        <taxon>Bacteria</taxon>
        <taxon>Pseudomonadati</taxon>
        <taxon>Pseudomonadota</taxon>
        <taxon>Alphaproteobacteria</taxon>
        <taxon>Sneathiellales</taxon>
        <taxon>Sneathiellaceae</taxon>
        <taxon>Sneathiella</taxon>
    </lineage>
</organism>
<dbReference type="GO" id="GO:0016747">
    <property type="term" value="F:acyltransferase activity, transferring groups other than amino-acyl groups"/>
    <property type="evidence" value="ECO:0007669"/>
    <property type="project" value="InterPro"/>
</dbReference>
<name>A0A845MHY5_9PROT</name>
<dbReference type="Pfam" id="PF00583">
    <property type="entry name" value="Acetyltransf_1"/>
    <property type="match status" value="1"/>
</dbReference>
<evidence type="ECO:0000313" key="3">
    <source>
        <dbReference type="Proteomes" id="UP000445696"/>
    </source>
</evidence>
<evidence type="ECO:0000313" key="2">
    <source>
        <dbReference type="EMBL" id="MZR22936.1"/>
    </source>
</evidence>
<dbReference type="PROSITE" id="PS51186">
    <property type="entry name" value="GNAT"/>
    <property type="match status" value="1"/>
</dbReference>
<keyword evidence="3" id="KW-1185">Reference proteome</keyword>
<gene>
    <name evidence="2" type="ORF">GQF03_11385</name>
</gene>
<feature type="domain" description="N-acetyltransferase" evidence="1">
    <location>
        <begin position="1"/>
        <end position="133"/>
    </location>
</feature>
<keyword evidence="2" id="KW-0808">Transferase</keyword>
<proteinExistence type="predicted"/>
<accession>A0A845MHY5</accession>
<comment type="caution">
    <text evidence="2">The sequence shown here is derived from an EMBL/GenBank/DDBJ whole genome shotgun (WGS) entry which is preliminary data.</text>
</comment>
<dbReference type="Proteomes" id="UP000445696">
    <property type="component" value="Unassembled WGS sequence"/>
</dbReference>